<dbReference type="PROSITE" id="PS51093">
    <property type="entry name" value="PTS_EIIA_TYPE_1"/>
    <property type="match status" value="1"/>
</dbReference>
<dbReference type="Proteomes" id="UP001220377">
    <property type="component" value="Chromosome"/>
</dbReference>
<evidence type="ECO:0000313" key="8">
    <source>
        <dbReference type="EMBL" id="WDF82391.1"/>
    </source>
</evidence>
<dbReference type="PROSITE" id="PS00371">
    <property type="entry name" value="PTS_EIIA_TYPE_1_HIS"/>
    <property type="match status" value="1"/>
</dbReference>
<keyword evidence="4" id="KW-0808">Transferase</keyword>
<dbReference type="EMBL" id="CP117884">
    <property type="protein sequence ID" value="WDF82391.1"/>
    <property type="molecule type" value="Genomic_DNA"/>
</dbReference>
<dbReference type="Gene3D" id="2.70.70.10">
    <property type="entry name" value="Glucose Permease (Domain IIA)"/>
    <property type="match status" value="1"/>
</dbReference>
<dbReference type="Pfam" id="PF00358">
    <property type="entry name" value="PTS_EIIA_1"/>
    <property type="match status" value="1"/>
</dbReference>
<proteinExistence type="predicted"/>
<dbReference type="SUPFAM" id="SSF51261">
    <property type="entry name" value="Duplicated hybrid motif"/>
    <property type="match status" value="1"/>
</dbReference>
<dbReference type="RefSeq" id="WP_274259810.1">
    <property type="nucleotide sequence ID" value="NZ_CP117884.1"/>
</dbReference>
<evidence type="ECO:0000259" key="7">
    <source>
        <dbReference type="PROSITE" id="PS51093"/>
    </source>
</evidence>
<gene>
    <name evidence="8" type="ORF">PQ472_10940</name>
</gene>
<protein>
    <submittedName>
        <fullName evidence="8">PTS glucose transporter subunit IIA</fullName>
    </submittedName>
</protein>
<dbReference type="PANTHER" id="PTHR45008:SF1">
    <property type="entry name" value="PTS SYSTEM GLUCOSE-SPECIFIC EIIA COMPONENT"/>
    <property type="match status" value="1"/>
</dbReference>
<keyword evidence="9" id="KW-1185">Reference proteome</keyword>
<evidence type="ECO:0000256" key="5">
    <source>
        <dbReference type="ARBA" id="ARBA00022683"/>
    </source>
</evidence>
<organism evidence="8 9">
    <name type="scientific">Lacticaseibacillus pabuli</name>
    <dbReference type="NCBI Taxonomy" id="3025672"/>
    <lineage>
        <taxon>Bacteria</taxon>
        <taxon>Bacillati</taxon>
        <taxon>Bacillota</taxon>
        <taxon>Bacilli</taxon>
        <taxon>Lactobacillales</taxon>
        <taxon>Lactobacillaceae</taxon>
        <taxon>Lacticaseibacillus</taxon>
    </lineage>
</organism>
<dbReference type="InterPro" id="IPR011055">
    <property type="entry name" value="Dup_hybrid_motif"/>
</dbReference>
<dbReference type="NCBIfam" id="TIGR00830">
    <property type="entry name" value="PTBA"/>
    <property type="match status" value="1"/>
</dbReference>
<reference evidence="8 9" key="1">
    <citation type="submission" date="2023-02" db="EMBL/GenBank/DDBJ databases">
        <title>Genome sequence of Lacticaseibacillus sp. KACC 23028.</title>
        <authorList>
            <person name="Kim S."/>
            <person name="Heo J."/>
            <person name="Kwon S.-W."/>
        </authorList>
    </citation>
    <scope>NUCLEOTIDE SEQUENCE [LARGE SCALE GENOMIC DNA]</scope>
    <source>
        <strain evidence="8 9">KACC 23028</strain>
    </source>
</reference>
<evidence type="ECO:0000256" key="1">
    <source>
        <dbReference type="ARBA" id="ARBA00004496"/>
    </source>
</evidence>
<keyword evidence="2" id="KW-0813">Transport</keyword>
<keyword evidence="6" id="KW-0418">Kinase</keyword>
<keyword evidence="5" id="KW-0598">Phosphotransferase system</keyword>
<dbReference type="PANTHER" id="PTHR45008">
    <property type="entry name" value="PTS SYSTEM GLUCOSE-SPECIFIC EIIA COMPONENT"/>
    <property type="match status" value="1"/>
</dbReference>
<dbReference type="InterPro" id="IPR050890">
    <property type="entry name" value="PTS_EIIA_component"/>
</dbReference>
<sequence>MFGLKKKQTARPVIAAPVDGRYVAIEDVADPLFSQKAMGEGFGIDPIAPTVYSPVIGTINSVFKTKHAIGITTDEGLEVLIHIGLDTVKLNGRPFDMLAGTGQRVEVGTPLVDVDMKQITAAGLDPVVLTLITNSAEKVAAVSFAGESLKHGDAVGDVTVA</sequence>
<accession>A0ABY7WRP4</accession>
<evidence type="ECO:0000256" key="6">
    <source>
        <dbReference type="ARBA" id="ARBA00022777"/>
    </source>
</evidence>
<evidence type="ECO:0000256" key="4">
    <source>
        <dbReference type="ARBA" id="ARBA00022679"/>
    </source>
</evidence>
<dbReference type="InterPro" id="IPR001127">
    <property type="entry name" value="PTS_EIIA_1_perm"/>
</dbReference>
<evidence type="ECO:0000256" key="2">
    <source>
        <dbReference type="ARBA" id="ARBA00022448"/>
    </source>
</evidence>
<keyword evidence="3 8" id="KW-0762">Sugar transport</keyword>
<name>A0ABY7WRP4_9LACO</name>
<feature type="domain" description="PTS EIIA type-1" evidence="7">
    <location>
        <begin position="30"/>
        <end position="134"/>
    </location>
</feature>
<evidence type="ECO:0000313" key="9">
    <source>
        <dbReference type="Proteomes" id="UP001220377"/>
    </source>
</evidence>
<evidence type="ECO:0000256" key="3">
    <source>
        <dbReference type="ARBA" id="ARBA00022597"/>
    </source>
</evidence>
<comment type="subcellular location">
    <subcellularLocation>
        <location evidence="1">Cytoplasm</location>
    </subcellularLocation>
</comment>